<proteinExistence type="predicted"/>
<feature type="compositionally biased region" description="Polar residues" evidence="2">
    <location>
        <begin position="374"/>
        <end position="385"/>
    </location>
</feature>
<dbReference type="EMBL" id="JBAMMX010000023">
    <property type="protein sequence ID" value="KAK6917859.1"/>
    <property type="molecule type" value="Genomic_DNA"/>
</dbReference>
<dbReference type="PANTHER" id="PTHR35493:SF1">
    <property type="entry name" value="STRUCTURAL MAINTENANCE OF CHROMOSOMES PROTEIN"/>
    <property type="match status" value="1"/>
</dbReference>
<organism evidence="3 4">
    <name type="scientific">Dillenia turbinata</name>
    <dbReference type="NCBI Taxonomy" id="194707"/>
    <lineage>
        <taxon>Eukaryota</taxon>
        <taxon>Viridiplantae</taxon>
        <taxon>Streptophyta</taxon>
        <taxon>Embryophyta</taxon>
        <taxon>Tracheophyta</taxon>
        <taxon>Spermatophyta</taxon>
        <taxon>Magnoliopsida</taxon>
        <taxon>eudicotyledons</taxon>
        <taxon>Gunneridae</taxon>
        <taxon>Pentapetalae</taxon>
        <taxon>Dilleniales</taxon>
        <taxon>Dilleniaceae</taxon>
        <taxon>Dillenia</taxon>
    </lineage>
</organism>
<feature type="compositionally biased region" description="Low complexity" evidence="2">
    <location>
        <begin position="1"/>
        <end position="25"/>
    </location>
</feature>
<protein>
    <submittedName>
        <fullName evidence="3">Uncharacterized protein</fullName>
    </submittedName>
</protein>
<evidence type="ECO:0000313" key="3">
    <source>
        <dbReference type="EMBL" id="KAK6917859.1"/>
    </source>
</evidence>
<gene>
    <name evidence="3" type="ORF">RJ641_018610</name>
</gene>
<keyword evidence="1" id="KW-0175">Coiled coil</keyword>
<reference evidence="3 4" key="1">
    <citation type="submission" date="2023-12" db="EMBL/GenBank/DDBJ databases">
        <title>A high-quality genome assembly for Dillenia turbinata (Dilleniales).</title>
        <authorList>
            <person name="Chanderbali A."/>
        </authorList>
    </citation>
    <scope>NUCLEOTIDE SEQUENCE [LARGE SCALE GENOMIC DNA]</scope>
    <source>
        <strain evidence="3">LSX21</strain>
        <tissue evidence="3">Leaf</tissue>
    </source>
</reference>
<dbReference type="Proteomes" id="UP001370490">
    <property type="component" value="Unassembled WGS sequence"/>
</dbReference>
<accession>A0AAN8UPA5</accession>
<sequence>MASIKSTSRYTTYDSRSSLSDPSLSTELRPKTPTSSSSRALLKSKLVKNNQNFTSLVKKFMDKKSMPNNMTSNQNNTSFVPADFIDEDLKKTARKGTNFAGLHKKLFSKGSSSSSSETKTTRKALTGVKENTRTLAVVLRSERELLSQNKELDAKISELKLMIEEKNREVARLKDLCLKQRDEIKGLKSAILFPDVMNSQLQEILERQGWELKQAKQVIPNLQRQVSSLSGQLQYLADGLAEVKAEKYSASGGLEGYANSPSTPSLSYEQEALNSLVSTGKLLVLAPFKDLHVFLFYDVHGYINNFTQELSSEDPTTPASPDDMFLKDLNPGLTPYYPKTKSKEFEMLDYDPPPRERGSEKNVQDCREIGKKLSGSSDQCKSSFPRNPMAGVGRRTDESKLTYERQMYQKLR</sequence>
<dbReference type="PANTHER" id="PTHR35493">
    <property type="entry name" value="STRUCTURAL MAINTENANCE OF CHROMOSOMES PROTEIN"/>
    <property type="match status" value="1"/>
</dbReference>
<dbReference type="AlphaFoldDB" id="A0AAN8UPA5"/>
<keyword evidence="4" id="KW-1185">Reference proteome</keyword>
<feature type="region of interest" description="Disordered" evidence="2">
    <location>
        <begin position="371"/>
        <end position="412"/>
    </location>
</feature>
<evidence type="ECO:0000256" key="2">
    <source>
        <dbReference type="SAM" id="MobiDB-lite"/>
    </source>
</evidence>
<evidence type="ECO:0000256" key="1">
    <source>
        <dbReference type="SAM" id="Coils"/>
    </source>
</evidence>
<comment type="caution">
    <text evidence="3">The sequence shown here is derived from an EMBL/GenBank/DDBJ whole genome shotgun (WGS) entry which is preliminary data.</text>
</comment>
<evidence type="ECO:0000313" key="4">
    <source>
        <dbReference type="Proteomes" id="UP001370490"/>
    </source>
</evidence>
<feature type="coiled-coil region" evidence="1">
    <location>
        <begin position="142"/>
        <end position="183"/>
    </location>
</feature>
<feature type="compositionally biased region" description="Basic and acidic residues" evidence="2">
    <location>
        <begin position="394"/>
        <end position="403"/>
    </location>
</feature>
<name>A0AAN8UPA5_9MAGN</name>
<feature type="region of interest" description="Disordered" evidence="2">
    <location>
        <begin position="1"/>
        <end position="43"/>
    </location>
</feature>